<evidence type="ECO:0000256" key="2">
    <source>
        <dbReference type="SAM" id="SignalP"/>
    </source>
</evidence>
<dbReference type="RefSeq" id="WP_323447031.1">
    <property type="nucleotide sequence ID" value="NZ_BSBI01000004.1"/>
</dbReference>
<gene>
    <name evidence="3" type="ORF">SYYSPA8_11640</name>
</gene>
<evidence type="ECO:0000256" key="1">
    <source>
        <dbReference type="SAM" id="MobiDB-lite"/>
    </source>
</evidence>
<evidence type="ECO:0000313" key="4">
    <source>
        <dbReference type="Proteomes" id="UP001291653"/>
    </source>
</evidence>
<evidence type="ECO:0000313" key="3">
    <source>
        <dbReference type="EMBL" id="GLF94947.1"/>
    </source>
</evidence>
<dbReference type="Proteomes" id="UP001291653">
    <property type="component" value="Unassembled WGS sequence"/>
</dbReference>
<keyword evidence="2" id="KW-0732">Signal</keyword>
<dbReference type="Gene3D" id="2.60.40.2700">
    <property type="match status" value="2"/>
</dbReference>
<sequence length="1097" mass="113533">MPAQPCTAARPAAYTALLLSLSVLVSLLLPAGTAWASAPAGTPPLSSGTSERSDPRSPAARAGKAAQPRETPAARAPAPGECAALPPAAFGDPGAAVGTVTVPERGSACFAFTVERAGLHNAVYDANGGDTYTEFYDGERRLDCGSQCLLPRTGDFTLKVLNRSPEPRTVSVTVVPLGAATPGCLPPAGTAMGAPPLTGAVPGPLALVCQPFTGEPGDRIVHEFKTVRNANTFAWITDGTGAAVCPFGTGGRGCVLPGSGPYRIIARALSPEGGFPAAYTLRIQRLNEPEGCEPVPVNRYGSAPTAGDPAIGCKTFTVPATGHYSVNVIVDGNRSPRPVFDRAGKTVCQDWQYRCALTAGVEYVLHTTRPTLILDHASTAGCQPARLGVDKGSISAPGEMDCLTLPLPARARIALTLPGAGPDLDVSTRVVDADGKETCDLVGPENGTCELTGRTPFRVLVSYYTRDDEPGTGSYRFHLTRTDSPTGCRVLPAGDFTATSASARISTGGGAFAECLSIPASDHSTVEALQLRRLSGEPKKADVLVLDPQGGEVCDIDKRWDWFLSNCVLKKGTAYTVLFRGIDDPASYTLTRRDVTRTAKGCTAAPVVPVGGPSTIGRPGAPGTLICRQVITPESQDSLHLNVRDPLDTLGATVYDAWGGTACTATPCGTNGSTHYQVVMEVRSGHRAADSYRLDALRVGTRKGPVRECVQVPNVAFGLGPVTGTLDERRTAYCAVLPTGTGDSFDATVADGTDAAGTAALALYDANMRNECTDTGRPGGYRCHTNGSGPRTLVIGLAGTASKSSYRATLTCSYEPCGAESRRFDAVTPATGPTGPTGAGVTVKLLGKSLHEKDRILIESAGRSIESTTVSVAADRTSLTARLDLTTAAPERWRMSVVAYDGTRTPLGVFTVTHPAPVNTKAPSISGAVKVGAQLTARPGSWTPAPTSYRYQWKADGKDIAKATGPTYTVPANLLGRKVSVTVTALRAGHAVSKPATSSAAAVGKGGAPKATKVPVISGAAKVGRTLTAKPGTWTPAPTSYGYQWYAGGRAISGATKSTLTLKSAQRGKKITVKVTARRTGHADGSAVSAATVPVAR</sequence>
<feature type="region of interest" description="Disordered" evidence="1">
    <location>
        <begin position="37"/>
        <end position="80"/>
    </location>
</feature>
<feature type="signal peptide" evidence="2">
    <location>
        <begin position="1"/>
        <end position="36"/>
    </location>
</feature>
<protein>
    <submittedName>
        <fullName evidence="3">Cell envelope integrity protein TolA</fullName>
    </submittedName>
</protein>
<accession>A0ABQ5NX63</accession>
<comment type="caution">
    <text evidence="3">The sequence shown here is derived from an EMBL/GenBank/DDBJ whole genome shotgun (WGS) entry which is preliminary data.</text>
</comment>
<organism evidence="3 4">
    <name type="scientific">Streptomyces yaizuensis</name>
    <dbReference type="NCBI Taxonomy" id="2989713"/>
    <lineage>
        <taxon>Bacteria</taxon>
        <taxon>Bacillati</taxon>
        <taxon>Actinomycetota</taxon>
        <taxon>Actinomycetes</taxon>
        <taxon>Kitasatosporales</taxon>
        <taxon>Streptomycetaceae</taxon>
        <taxon>Streptomyces</taxon>
    </lineage>
</organism>
<dbReference type="EMBL" id="BSBI01000004">
    <property type="protein sequence ID" value="GLF94947.1"/>
    <property type="molecule type" value="Genomic_DNA"/>
</dbReference>
<feature type="compositionally biased region" description="Low complexity" evidence="1">
    <location>
        <begin position="65"/>
        <end position="80"/>
    </location>
</feature>
<proteinExistence type="predicted"/>
<name>A0ABQ5NX63_9ACTN</name>
<reference evidence="3 4" key="1">
    <citation type="submission" date="2022-10" db="EMBL/GenBank/DDBJ databases">
        <title>Draft genome sequence of Streptomyces sp. YSPA8.</title>
        <authorList>
            <person name="Moriuchi R."/>
            <person name="Dohra H."/>
            <person name="Yamamura H."/>
            <person name="Kodani S."/>
        </authorList>
    </citation>
    <scope>NUCLEOTIDE SEQUENCE [LARGE SCALE GENOMIC DNA]</scope>
    <source>
        <strain evidence="3 4">YSPA8</strain>
    </source>
</reference>
<keyword evidence="4" id="KW-1185">Reference proteome</keyword>
<feature type="chain" id="PRO_5047165086" evidence="2">
    <location>
        <begin position="37"/>
        <end position="1097"/>
    </location>
</feature>